<dbReference type="GO" id="GO:1902201">
    <property type="term" value="P:negative regulation of bacterial-type flagellum-dependent cell motility"/>
    <property type="evidence" value="ECO:0007669"/>
    <property type="project" value="TreeGrafter"/>
</dbReference>
<accession>A0AAX3EJF8</accession>
<feature type="transmembrane region" description="Helical" evidence="1">
    <location>
        <begin position="37"/>
        <end position="55"/>
    </location>
</feature>
<dbReference type="GeneID" id="79882294"/>
<protein>
    <submittedName>
        <fullName evidence="3">GGDEF domain-containing protein</fullName>
    </submittedName>
</protein>
<dbReference type="InterPro" id="IPR029787">
    <property type="entry name" value="Nucleotide_cyclase"/>
</dbReference>
<dbReference type="SMART" id="SM00267">
    <property type="entry name" value="GGDEF"/>
    <property type="match status" value="1"/>
</dbReference>
<dbReference type="PROSITE" id="PS50887">
    <property type="entry name" value="GGDEF"/>
    <property type="match status" value="1"/>
</dbReference>
<sequence>MILDAFSARMSLGVVTLTLFLLFSASYGKTRSPYTGWWALALFEFMLGNAGFLLNGTPHQVWANPLGNVLVVAGAFSIWAGARTLRDLRAAPWLLALGPLVTGVASTLEDPANNIWSGGAVYLAMITVGVGLAARDLWHFKPTHPQISKAMSIVAWFATLYFFARFIFYVTHGPDSTLFKGYFGAGPLGLVTTVLLVAASFTMTTLSNDQLIRGLRERASRDHLTGLLNRGTFMDLAGAELKRLRASGSGAAVVLADLDHFKAVNDEHGHRAGDAALKAFAEACRESVRSTDLVGRYGGEEFVLFLPGATQKRAEDIALEISKRMATMEVPGGGAFPTVSYGVTSSTPATADLTFMIEVADAALYSAKAQGRNRIVGANRLEAATIADEARS</sequence>
<dbReference type="FunFam" id="3.30.70.270:FF:000001">
    <property type="entry name" value="Diguanylate cyclase domain protein"/>
    <property type="match status" value="1"/>
</dbReference>
<gene>
    <name evidence="3" type="ORF">NL394_03035</name>
</gene>
<feature type="transmembrane region" description="Helical" evidence="1">
    <location>
        <begin position="6"/>
        <end position="25"/>
    </location>
</feature>
<dbReference type="GO" id="GO:0043709">
    <property type="term" value="P:cell adhesion involved in single-species biofilm formation"/>
    <property type="evidence" value="ECO:0007669"/>
    <property type="project" value="TreeGrafter"/>
</dbReference>
<dbReference type="AlphaFoldDB" id="A0AAX3EJF8"/>
<evidence type="ECO:0000313" key="3">
    <source>
        <dbReference type="EMBL" id="UYV98225.1"/>
    </source>
</evidence>
<keyword evidence="4" id="KW-1185">Reference proteome</keyword>
<dbReference type="Proteomes" id="UP001163293">
    <property type="component" value="Chromosome"/>
</dbReference>
<dbReference type="EMBL" id="CP101185">
    <property type="protein sequence ID" value="UYV98225.1"/>
    <property type="molecule type" value="Genomic_DNA"/>
</dbReference>
<dbReference type="InterPro" id="IPR050469">
    <property type="entry name" value="Diguanylate_Cyclase"/>
</dbReference>
<keyword evidence="1" id="KW-0812">Transmembrane</keyword>
<organism evidence="3 4">
    <name type="scientific">Paenarthrobacter ureafaciens</name>
    <dbReference type="NCBI Taxonomy" id="37931"/>
    <lineage>
        <taxon>Bacteria</taxon>
        <taxon>Bacillati</taxon>
        <taxon>Actinomycetota</taxon>
        <taxon>Actinomycetes</taxon>
        <taxon>Micrococcales</taxon>
        <taxon>Micrococcaceae</taxon>
        <taxon>Paenarthrobacter</taxon>
    </lineage>
</organism>
<dbReference type="GO" id="GO:0052621">
    <property type="term" value="F:diguanylate cyclase activity"/>
    <property type="evidence" value="ECO:0007669"/>
    <property type="project" value="TreeGrafter"/>
</dbReference>
<evidence type="ECO:0000313" key="4">
    <source>
        <dbReference type="Proteomes" id="UP001163293"/>
    </source>
</evidence>
<dbReference type="GO" id="GO:0005886">
    <property type="term" value="C:plasma membrane"/>
    <property type="evidence" value="ECO:0007669"/>
    <property type="project" value="TreeGrafter"/>
</dbReference>
<dbReference type="Pfam" id="PF00990">
    <property type="entry name" value="GGDEF"/>
    <property type="match status" value="1"/>
</dbReference>
<evidence type="ECO:0000259" key="2">
    <source>
        <dbReference type="PROSITE" id="PS50887"/>
    </source>
</evidence>
<name>A0AAX3EJF8_PAEUR</name>
<feature type="transmembrane region" description="Helical" evidence="1">
    <location>
        <begin position="150"/>
        <end position="170"/>
    </location>
</feature>
<dbReference type="InterPro" id="IPR000160">
    <property type="entry name" value="GGDEF_dom"/>
</dbReference>
<reference evidence="3" key="1">
    <citation type="submission" date="2022-07" db="EMBL/GenBank/DDBJ databases">
        <authorList>
            <person name="Wu T."/>
        </authorList>
    </citation>
    <scope>NUCLEOTIDE SEQUENCE</scope>
    <source>
        <strain evidence="3">SD-1</strain>
    </source>
</reference>
<feature type="domain" description="GGDEF" evidence="2">
    <location>
        <begin position="249"/>
        <end position="380"/>
    </location>
</feature>
<dbReference type="SUPFAM" id="SSF55073">
    <property type="entry name" value="Nucleotide cyclase"/>
    <property type="match status" value="1"/>
</dbReference>
<feature type="transmembrane region" description="Helical" evidence="1">
    <location>
        <begin position="61"/>
        <end position="79"/>
    </location>
</feature>
<dbReference type="Gene3D" id="3.30.70.270">
    <property type="match status" value="1"/>
</dbReference>
<feature type="transmembrane region" description="Helical" evidence="1">
    <location>
        <begin position="120"/>
        <end position="138"/>
    </location>
</feature>
<dbReference type="CDD" id="cd01949">
    <property type="entry name" value="GGDEF"/>
    <property type="match status" value="1"/>
</dbReference>
<evidence type="ECO:0000256" key="1">
    <source>
        <dbReference type="SAM" id="Phobius"/>
    </source>
</evidence>
<keyword evidence="1" id="KW-0472">Membrane</keyword>
<proteinExistence type="predicted"/>
<dbReference type="NCBIfam" id="TIGR00254">
    <property type="entry name" value="GGDEF"/>
    <property type="match status" value="1"/>
</dbReference>
<feature type="transmembrane region" description="Helical" evidence="1">
    <location>
        <begin position="91"/>
        <end position="108"/>
    </location>
</feature>
<dbReference type="PANTHER" id="PTHR45138">
    <property type="entry name" value="REGULATORY COMPONENTS OF SENSORY TRANSDUCTION SYSTEM"/>
    <property type="match status" value="1"/>
</dbReference>
<dbReference type="RefSeq" id="WP_021471678.1">
    <property type="nucleotide sequence ID" value="NZ_BDMH01000005.1"/>
</dbReference>
<dbReference type="InterPro" id="IPR043128">
    <property type="entry name" value="Rev_trsase/Diguanyl_cyclase"/>
</dbReference>
<feature type="transmembrane region" description="Helical" evidence="1">
    <location>
        <begin position="182"/>
        <end position="206"/>
    </location>
</feature>
<dbReference type="PANTHER" id="PTHR45138:SF9">
    <property type="entry name" value="DIGUANYLATE CYCLASE DGCM-RELATED"/>
    <property type="match status" value="1"/>
</dbReference>
<keyword evidence="1" id="KW-1133">Transmembrane helix</keyword>